<dbReference type="EMBL" id="JABSTU010000009">
    <property type="protein sequence ID" value="KAH8021772.1"/>
    <property type="molecule type" value="Genomic_DNA"/>
</dbReference>
<evidence type="ECO:0000313" key="3">
    <source>
        <dbReference type="Proteomes" id="UP000821866"/>
    </source>
</evidence>
<feature type="compositionally biased region" description="Polar residues" evidence="1">
    <location>
        <begin position="250"/>
        <end position="264"/>
    </location>
</feature>
<dbReference type="Proteomes" id="UP000821866">
    <property type="component" value="Chromosome 7"/>
</dbReference>
<feature type="compositionally biased region" description="Basic and acidic residues" evidence="1">
    <location>
        <begin position="285"/>
        <end position="295"/>
    </location>
</feature>
<protein>
    <submittedName>
        <fullName evidence="2">Uncharacterized protein</fullName>
    </submittedName>
</protein>
<keyword evidence="3" id="KW-1185">Reference proteome</keyword>
<organism evidence="2 3">
    <name type="scientific">Rhipicephalus microplus</name>
    <name type="common">Cattle tick</name>
    <name type="synonym">Boophilus microplus</name>
    <dbReference type="NCBI Taxonomy" id="6941"/>
    <lineage>
        <taxon>Eukaryota</taxon>
        <taxon>Metazoa</taxon>
        <taxon>Ecdysozoa</taxon>
        <taxon>Arthropoda</taxon>
        <taxon>Chelicerata</taxon>
        <taxon>Arachnida</taxon>
        <taxon>Acari</taxon>
        <taxon>Parasitiformes</taxon>
        <taxon>Ixodida</taxon>
        <taxon>Ixodoidea</taxon>
        <taxon>Ixodidae</taxon>
        <taxon>Rhipicephalinae</taxon>
        <taxon>Rhipicephalus</taxon>
        <taxon>Boophilus</taxon>
    </lineage>
</organism>
<sequence>MARSLRGEQTADAGRDEGLSWPPPGHPFLLPTLPTGEGIEIRVFLHGDPSKRPYQIEDFREPLEEAGVLKAVSGIGAFRMSHVWLVKFSTRQAKDTVVGKGGLRVKGGYCAIIDPCKQKISLKIHWVAFHIPGEALRKALSEFGEVKDVRLDEWRAPGFQFAESTTRVVQTVLNEGVSVEELPHLFKFYNGSVLVVVPEGAPVCLREDCARTYAGVIGASPTVDDSYEKIMDADEAETAALMAVVCSPQRGPSGQSERSESSLTEPDVTDAETIEDESAVEQQECGDRRGCDLSKDSAAPTKRPRTDATLPSEKASDCKQQRRDRPSPKAGGLKGNTSAMSRSASSSPACGERRRK</sequence>
<proteinExistence type="predicted"/>
<feature type="compositionally biased region" description="Low complexity" evidence="1">
    <location>
        <begin position="338"/>
        <end position="349"/>
    </location>
</feature>
<gene>
    <name evidence="2" type="ORF">HPB51_016851</name>
</gene>
<reference evidence="2" key="1">
    <citation type="journal article" date="2020" name="Cell">
        <title>Large-Scale Comparative Analyses of Tick Genomes Elucidate Their Genetic Diversity and Vector Capacities.</title>
        <authorList>
            <consortium name="Tick Genome and Microbiome Consortium (TIGMIC)"/>
            <person name="Jia N."/>
            <person name="Wang J."/>
            <person name="Shi W."/>
            <person name="Du L."/>
            <person name="Sun Y."/>
            <person name="Zhan W."/>
            <person name="Jiang J.F."/>
            <person name="Wang Q."/>
            <person name="Zhang B."/>
            <person name="Ji P."/>
            <person name="Bell-Sakyi L."/>
            <person name="Cui X.M."/>
            <person name="Yuan T.T."/>
            <person name="Jiang B.G."/>
            <person name="Yang W.F."/>
            <person name="Lam T.T."/>
            <person name="Chang Q.C."/>
            <person name="Ding S.J."/>
            <person name="Wang X.J."/>
            <person name="Zhu J.G."/>
            <person name="Ruan X.D."/>
            <person name="Zhao L."/>
            <person name="Wei J.T."/>
            <person name="Ye R.Z."/>
            <person name="Que T.C."/>
            <person name="Du C.H."/>
            <person name="Zhou Y.H."/>
            <person name="Cheng J.X."/>
            <person name="Dai P.F."/>
            <person name="Guo W.B."/>
            <person name="Han X.H."/>
            <person name="Huang E.J."/>
            <person name="Li L.F."/>
            <person name="Wei W."/>
            <person name="Gao Y.C."/>
            <person name="Liu J.Z."/>
            <person name="Shao H.Z."/>
            <person name="Wang X."/>
            <person name="Wang C.C."/>
            <person name="Yang T.C."/>
            <person name="Huo Q.B."/>
            <person name="Li W."/>
            <person name="Chen H.Y."/>
            <person name="Chen S.E."/>
            <person name="Zhou L.G."/>
            <person name="Ni X.B."/>
            <person name="Tian J.H."/>
            <person name="Sheng Y."/>
            <person name="Liu T."/>
            <person name="Pan Y.S."/>
            <person name="Xia L.Y."/>
            <person name="Li J."/>
            <person name="Zhao F."/>
            <person name="Cao W.C."/>
        </authorList>
    </citation>
    <scope>NUCLEOTIDE SEQUENCE</scope>
    <source>
        <strain evidence="2">Rmic-2018</strain>
    </source>
</reference>
<name>A0A9J6DHR1_RHIMP</name>
<feature type="region of interest" description="Disordered" evidence="1">
    <location>
        <begin position="1"/>
        <end position="27"/>
    </location>
</feature>
<evidence type="ECO:0000256" key="1">
    <source>
        <dbReference type="SAM" id="MobiDB-lite"/>
    </source>
</evidence>
<dbReference type="AlphaFoldDB" id="A0A9J6DHR1"/>
<feature type="compositionally biased region" description="Acidic residues" evidence="1">
    <location>
        <begin position="267"/>
        <end position="279"/>
    </location>
</feature>
<feature type="compositionally biased region" description="Basic and acidic residues" evidence="1">
    <location>
        <begin position="314"/>
        <end position="327"/>
    </location>
</feature>
<comment type="caution">
    <text evidence="2">The sequence shown here is derived from an EMBL/GenBank/DDBJ whole genome shotgun (WGS) entry which is preliminary data.</text>
</comment>
<reference evidence="2" key="2">
    <citation type="submission" date="2021-09" db="EMBL/GenBank/DDBJ databases">
        <authorList>
            <person name="Jia N."/>
            <person name="Wang J."/>
            <person name="Shi W."/>
            <person name="Du L."/>
            <person name="Sun Y."/>
            <person name="Zhan W."/>
            <person name="Jiang J."/>
            <person name="Wang Q."/>
            <person name="Zhang B."/>
            <person name="Ji P."/>
            <person name="Sakyi L.B."/>
            <person name="Cui X."/>
            <person name="Yuan T."/>
            <person name="Jiang B."/>
            <person name="Yang W."/>
            <person name="Lam T.T.-Y."/>
            <person name="Chang Q."/>
            <person name="Ding S."/>
            <person name="Wang X."/>
            <person name="Zhu J."/>
            <person name="Ruan X."/>
            <person name="Zhao L."/>
            <person name="Wei J."/>
            <person name="Que T."/>
            <person name="Du C."/>
            <person name="Cheng J."/>
            <person name="Dai P."/>
            <person name="Han X."/>
            <person name="Huang E."/>
            <person name="Gao Y."/>
            <person name="Liu J."/>
            <person name="Shao H."/>
            <person name="Ye R."/>
            <person name="Li L."/>
            <person name="Wei W."/>
            <person name="Wang X."/>
            <person name="Wang C."/>
            <person name="Huo Q."/>
            <person name="Li W."/>
            <person name="Guo W."/>
            <person name="Chen H."/>
            <person name="Chen S."/>
            <person name="Zhou L."/>
            <person name="Zhou L."/>
            <person name="Ni X."/>
            <person name="Tian J."/>
            <person name="Zhou Y."/>
            <person name="Sheng Y."/>
            <person name="Liu T."/>
            <person name="Pan Y."/>
            <person name="Xia L."/>
            <person name="Li J."/>
            <person name="Zhao F."/>
            <person name="Cao W."/>
        </authorList>
    </citation>
    <scope>NUCLEOTIDE SEQUENCE</scope>
    <source>
        <strain evidence="2">Rmic-2018</strain>
        <tissue evidence="2">Larvae</tissue>
    </source>
</reference>
<dbReference type="VEuPathDB" id="VectorBase:LOC119161878"/>
<accession>A0A9J6DHR1</accession>
<feature type="region of interest" description="Disordered" evidence="1">
    <location>
        <begin position="248"/>
        <end position="356"/>
    </location>
</feature>
<evidence type="ECO:0000313" key="2">
    <source>
        <dbReference type="EMBL" id="KAH8021772.1"/>
    </source>
</evidence>